<dbReference type="EMBL" id="RBPX01000273">
    <property type="protein sequence ID" value="RMO61730.1"/>
    <property type="molecule type" value="Genomic_DNA"/>
</dbReference>
<name>A0A0Q0C4Y7_PSEAP</name>
<accession>A0A0Q0C4Y7</accession>
<dbReference type="AlphaFoldDB" id="A0A0Q0C4Y7"/>
<proteinExistence type="predicted"/>
<evidence type="ECO:0000259" key="1">
    <source>
        <dbReference type="Pfam" id="PF09537"/>
    </source>
</evidence>
<protein>
    <recommendedName>
        <fullName evidence="1">DUF2383 domain-containing protein</fullName>
    </recommendedName>
</protein>
<dbReference type="Pfam" id="PF09537">
    <property type="entry name" value="DUF2383"/>
    <property type="match status" value="1"/>
</dbReference>
<dbReference type="InterPro" id="IPR011971">
    <property type="entry name" value="CHP02284"/>
</dbReference>
<dbReference type="NCBIfam" id="TIGR02284">
    <property type="entry name" value="PA2169 family four-helix-bundle protein"/>
    <property type="match status" value="1"/>
</dbReference>
<feature type="domain" description="DUF2383" evidence="1">
    <location>
        <begin position="43"/>
        <end position="152"/>
    </location>
</feature>
<sequence length="195" mass="21635">MLILNNYFHIKNWHGVCNYLYIEHFRINLPLGNYQMTDINKETISILNDLVETSIDGKEGFETSAKHAIGSDVKAFFTSRAIEVGQAVTELQAHVTRLGGKPEDSSSVSADIHQAWVKLKTAFTSNDDLAVLEEAERGEDVAKKAYTKALEKSREKGVDPAVIAVIEKQYQGVLANHDKVKKLRDAARAAAKHNA</sequence>
<dbReference type="SUPFAM" id="SSF47240">
    <property type="entry name" value="Ferritin-like"/>
    <property type="match status" value="1"/>
</dbReference>
<comment type="caution">
    <text evidence="2">The sequence shown here is derived from an EMBL/GenBank/DDBJ whole genome shotgun (WGS) entry which is preliminary data.</text>
</comment>
<evidence type="ECO:0000313" key="2">
    <source>
        <dbReference type="EMBL" id="RMO61730.1"/>
    </source>
</evidence>
<reference evidence="2 3" key="1">
    <citation type="submission" date="2018-08" db="EMBL/GenBank/DDBJ databases">
        <title>Recombination of ecologically and evolutionarily significant loci maintains genetic cohesion in the Pseudomonas syringae species complex.</title>
        <authorList>
            <person name="Dillon M."/>
            <person name="Thakur S."/>
            <person name="Almeida R.N.D."/>
            <person name="Weir B.S."/>
            <person name="Guttman D.S."/>
        </authorList>
    </citation>
    <scope>NUCLEOTIDE SEQUENCE [LARGE SCALE GENOMIC DNA]</scope>
    <source>
        <strain evidence="2 3">ICMP 4388</strain>
    </source>
</reference>
<gene>
    <name evidence="2" type="ORF">ALQ37_00241</name>
</gene>
<dbReference type="InterPro" id="IPR012347">
    <property type="entry name" value="Ferritin-like"/>
</dbReference>
<dbReference type="Gene3D" id="1.20.1260.10">
    <property type="match status" value="1"/>
</dbReference>
<dbReference type="InterPro" id="IPR009078">
    <property type="entry name" value="Ferritin-like_SF"/>
</dbReference>
<evidence type="ECO:0000313" key="3">
    <source>
        <dbReference type="Proteomes" id="UP000274541"/>
    </source>
</evidence>
<organism evidence="2 3">
    <name type="scientific">Pseudomonas syringae pv. aptata</name>
    <dbReference type="NCBI Taxonomy" id="83167"/>
    <lineage>
        <taxon>Bacteria</taxon>
        <taxon>Pseudomonadati</taxon>
        <taxon>Pseudomonadota</taxon>
        <taxon>Gammaproteobacteria</taxon>
        <taxon>Pseudomonadales</taxon>
        <taxon>Pseudomonadaceae</taxon>
        <taxon>Pseudomonas</taxon>
        <taxon>Pseudomonas syringae</taxon>
    </lineage>
</organism>
<dbReference type="InterPro" id="IPR019052">
    <property type="entry name" value="DUF2383"/>
</dbReference>
<dbReference type="Proteomes" id="UP000274541">
    <property type="component" value="Unassembled WGS sequence"/>
</dbReference>